<dbReference type="InterPro" id="IPR036583">
    <property type="entry name" value="23S_rRNA_IVS_sf"/>
</dbReference>
<accession>A0ABS9BZP6</accession>
<dbReference type="SUPFAM" id="SSF158446">
    <property type="entry name" value="IVS-encoded protein-like"/>
    <property type="match status" value="1"/>
</dbReference>
<dbReference type="InterPro" id="IPR012657">
    <property type="entry name" value="23S_rRNA-intervening_sequence"/>
</dbReference>
<evidence type="ECO:0000313" key="1">
    <source>
        <dbReference type="EMBL" id="MCF1752795.1"/>
    </source>
</evidence>
<protein>
    <submittedName>
        <fullName evidence="1">Four helix bundle protein</fullName>
    </submittedName>
</protein>
<dbReference type="NCBIfam" id="TIGR02436">
    <property type="entry name" value="four helix bundle protein"/>
    <property type="match status" value="1"/>
</dbReference>
<comment type="caution">
    <text evidence="1">The sequence shown here is derived from an EMBL/GenBank/DDBJ whole genome shotgun (WGS) entry which is preliminary data.</text>
</comment>
<dbReference type="CDD" id="cd16377">
    <property type="entry name" value="23S_rRNA_IVP_like"/>
    <property type="match status" value="1"/>
</dbReference>
<keyword evidence="2" id="KW-1185">Reference proteome</keyword>
<organism evidence="1 2">
    <name type="scientific">Mariniradius sediminis</name>
    <dbReference type="NCBI Taxonomy" id="2909237"/>
    <lineage>
        <taxon>Bacteria</taxon>
        <taxon>Pseudomonadati</taxon>
        <taxon>Bacteroidota</taxon>
        <taxon>Cytophagia</taxon>
        <taxon>Cytophagales</taxon>
        <taxon>Cyclobacteriaceae</taxon>
        <taxon>Mariniradius</taxon>
    </lineage>
</organism>
<reference evidence="1 2" key="1">
    <citation type="submission" date="2022-01" db="EMBL/GenBank/DDBJ databases">
        <title>Mariniradius saccharolyticus sp. nov., isolated from sediment of a river.</title>
        <authorList>
            <person name="Liu H."/>
        </authorList>
    </citation>
    <scope>NUCLEOTIDE SEQUENCE [LARGE SCALE GENOMIC DNA]</scope>
    <source>
        <strain evidence="1 2">RY-2</strain>
    </source>
</reference>
<evidence type="ECO:0000313" key="2">
    <source>
        <dbReference type="Proteomes" id="UP001201449"/>
    </source>
</evidence>
<dbReference type="PANTHER" id="PTHR38471:SF2">
    <property type="entry name" value="FOUR HELIX BUNDLE PROTEIN"/>
    <property type="match status" value="1"/>
</dbReference>
<dbReference type="EMBL" id="JAKEVZ010000015">
    <property type="protein sequence ID" value="MCF1752795.1"/>
    <property type="molecule type" value="Genomic_DNA"/>
</dbReference>
<dbReference type="Proteomes" id="UP001201449">
    <property type="component" value="Unassembled WGS sequence"/>
</dbReference>
<dbReference type="RefSeq" id="WP_234862644.1">
    <property type="nucleotide sequence ID" value="NZ_JAKEVZ010000015.1"/>
</dbReference>
<proteinExistence type="predicted"/>
<dbReference type="PANTHER" id="PTHR38471">
    <property type="entry name" value="FOUR HELIX BUNDLE PROTEIN"/>
    <property type="match status" value="1"/>
</dbReference>
<sequence length="125" mass="14702">MKVVSFEDLEVWKKSREVRLFVWKICKKLPAEEKFGLMSQMKRSSRSITNNLAEGYGRYFYQENIQFCRIARGSLQETLDHMIISSDEGLIDPEELKAFRLLHDECLRLLNGYIFYLNKVKNGAS</sequence>
<dbReference type="Pfam" id="PF05635">
    <property type="entry name" value="23S_rRNA_IVP"/>
    <property type="match status" value="1"/>
</dbReference>
<dbReference type="Gene3D" id="1.20.1440.60">
    <property type="entry name" value="23S rRNA-intervening sequence"/>
    <property type="match status" value="1"/>
</dbReference>
<name>A0ABS9BZP6_9BACT</name>
<gene>
    <name evidence="1" type="ORF">L0U89_17180</name>
</gene>